<keyword evidence="2" id="KW-1185">Reference proteome</keyword>
<reference evidence="1 2" key="1">
    <citation type="submission" date="2017-04" db="EMBL/GenBank/DDBJ databases">
        <authorList>
            <person name="Afonso C.L."/>
            <person name="Miller P.J."/>
            <person name="Scott M.A."/>
            <person name="Spackman E."/>
            <person name="Goraichik I."/>
            <person name="Dimitrov K.M."/>
            <person name="Suarez D.L."/>
            <person name="Swayne D.E."/>
        </authorList>
    </citation>
    <scope>NUCLEOTIDE SEQUENCE [LARGE SCALE GENOMIC DNA]</scope>
    <source>
        <strain evidence="1 2">DSM 26133</strain>
    </source>
</reference>
<sequence>MESPFYNKKILGNRPWDKLKTQPINQSTFDLLLARRKLLISKVADLTNTTESGN</sequence>
<protein>
    <submittedName>
        <fullName evidence="1">Uncharacterized protein</fullName>
    </submittedName>
</protein>
<gene>
    <name evidence="1" type="ORF">SAMN04488029_1896</name>
</gene>
<name>A0A1W2GC49_REIFA</name>
<accession>A0A1W2GC49</accession>
<proteinExistence type="predicted"/>
<evidence type="ECO:0000313" key="1">
    <source>
        <dbReference type="EMBL" id="SMD34203.1"/>
    </source>
</evidence>
<dbReference type="STRING" id="692418.SAMN04488029_1896"/>
<evidence type="ECO:0000313" key="2">
    <source>
        <dbReference type="Proteomes" id="UP000192472"/>
    </source>
</evidence>
<dbReference type="Proteomes" id="UP000192472">
    <property type="component" value="Unassembled WGS sequence"/>
</dbReference>
<dbReference type="AlphaFoldDB" id="A0A1W2GC49"/>
<dbReference type="EMBL" id="FWYF01000002">
    <property type="protein sequence ID" value="SMD34203.1"/>
    <property type="molecule type" value="Genomic_DNA"/>
</dbReference>
<organism evidence="1 2">
    <name type="scientific">Reichenbachiella faecimaris</name>
    <dbReference type="NCBI Taxonomy" id="692418"/>
    <lineage>
        <taxon>Bacteria</taxon>
        <taxon>Pseudomonadati</taxon>
        <taxon>Bacteroidota</taxon>
        <taxon>Cytophagia</taxon>
        <taxon>Cytophagales</taxon>
        <taxon>Reichenbachiellaceae</taxon>
        <taxon>Reichenbachiella</taxon>
    </lineage>
</organism>